<keyword evidence="2 6" id="KW-0699">rRNA-binding</keyword>
<protein>
    <recommendedName>
        <fullName evidence="6">Small ribosomal subunit protein uS17</fullName>
    </recommendedName>
</protein>
<reference evidence="7" key="1">
    <citation type="journal article" date="2020" name="mSystems">
        <title>Genome- and Community-Level Interaction Insights into Carbon Utilization and Element Cycling Functions of Hydrothermarchaeota in Hydrothermal Sediment.</title>
        <authorList>
            <person name="Zhou Z."/>
            <person name="Liu Y."/>
            <person name="Xu W."/>
            <person name="Pan J."/>
            <person name="Luo Z.H."/>
            <person name="Li M."/>
        </authorList>
    </citation>
    <scope>NUCLEOTIDE SEQUENCE [LARGE SCALE GENOMIC DNA]</scope>
    <source>
        <strain evidence="7">SpSt-417</strain>
    </source>
</reference>
<keyword evidence="3 6" id="KW-0694">RNA-binding</keyword>
<dbReference type="CDD" id="cd00364">
    <property type="entry name" value="Ribosomal_uS17"/>
    <property type="match status" value="1"/>
</dbReference>
<evidence type="ECO:0000256" key="1">
    <source>
        <dbReference type="ARBA" id="ARBA00010254"/>
    </source>
</evidence>
<gene>
    <name evidence="6" type="primary">rpsQ</name>
    <name evidence="7" type="ORF">ENR63_00115</name>
</gene>
<dbReference type="PANTHER" id="PTHR10744">
    <property type="entry name" value="40S RIBOSOMAL PROTEIN S11 FAMILY MEMBER"/>
    <property type="match status" value="1"/>
</dbReference>
<accession>A0A7C4XUR3</accession>
<comment type="caution">
    <text evidence="7">The sequence shown here is derived from an EMBL/GenBank/DDBJ whole genome shotgun (WGS) entry which is preliminary data.</text>
</comment>
<dbReference type="GO" id="GO:0022627">
    <property type="term" value="C:cytosolic small ribosomal subunit"/>
    <property type="evidence" value="ECO:0007669"/>
    <property type="project" value="TreeGrafter"/>
</dbReference>
<dbReference type="NCBIfam" id="NF004123">
    <property type="entry name" value="PRK05610.1"/>
    <property type="match status" value="1"/>
</dbReference>
<dbReference type="GO" id="GO:0006412">
    <property type="term" value="P:translation"/>
    <property type="evidence" value="ECO:0007669"/>
    <property type="project" value="UniProtKB-UniRule"/>
</dbReference>
<dbReference type="Gene3D" id="2.40.50.140">
    <property type="entry name" value="Nucleic acid-binding proteins"/>
    <property type="match status" value="1"/>
</dbReference>
<dbReference type="EMBL" id="DSRT01000006">
    <property type="protein sequence ID" value="HGW29322.1"/>
    <property type="molecule type" value="Genomic_DNA"/>
</dbReference>
<dbReference type="HAMAP" id="MF_01345_B">
    <property type="entry name" value="Ribosomal_uS17_B"/>
    <property type="match status" value="1"/>
</dbReference>
<dbReference type="PANTHER" id="PTHR10744:SF1">
    <property type="entry name" value="SMALL RIBOSOMAL SUBUNIT PROTEIN US17M"/>
    <property type="match status" value="1"/>
</dbReference>
<evidence type="ECO:0000256" key="6">
    <source>
        <dbReference type="HAMAP-Rule" id="MF_01345"/>
    </source>
</evidence>
<dbReference type="InterPro" id="IPR019984">
    <property type="entry name" value="Ribosomal_uS17_bact/chlr"/>
</dbReference>
<dbReference type="PRINTS" id="PR00973">
    <property type="entry name" value="RIBOSOMALS17"/>
</dbReference>
<name>A0A7C4XUR3_UNCKA</name>
<sequence>MSGKIFVGKVTSNKMQKTVVVSVEITKRHPIYRKILKNTRKFKARDEMGAKMGDIVKIVETKPYSKDVTWKVLELVAEAEK</sequence>
<evidence type="ECO:0000256" key="3">
    <source>
        <dbReference type="ARBA" id="ARBA00022884"/>
    </source>
</evidence>
<evidence type="ECO:0000256" key="2">
    <source>
        <dbReference type="ARBA" id="ARBA00022730"/>
    </source>
</evidence>
<dbReference type="AlphaFoldDB" id="A0A7C4XUR3"/>
<evidence type="ECO:0000256" key="5">
    <source>
        <dbReference type="ARBA" id="ARBA00023274"/>
    </source>
</evidence>
<dbReference type="InterPro" id="IPR000266">
    <property type="entry name" value="Ribosomal_uS17"/>
</dbReference>
<dbReference type="Pfam" id="PF00366">
    <property type="entry name" value="Ribosomal_S17"/>
    <property type="match status" value="1"/>
</dbReference>
<evidence type="ECO:0000313" key="7">
    <source>
        <dbReference type="EMBL" id="HGW29322.1"/>
    </source>
</evidence>
<evidence type="ECO:0000256" key="4">
    <source>
        <dbReference type="ARBA" id="ARBA00022980"/>
    </source>
</evidence>
<keyword evidence="5 6" id="KW-0687">Ribonucleoprotein</keyword>
<comment type="subunit">
    <text evidence="6">Part of the 30S ribosomal subunit.</text>
</comment>
<dbReference type="InterPro" id="IPR012340">
    <property type="entry name" value="NA-bd_OB-fold"/>
</dbReference>
<dbReference type="GO" id="GO:0003735">
    <property type="term" value="F:structural constituent of ribosome"/>
    <property type="evidence" value="ECO:0007669"/>
    <property type="project" value="InterPro"/>
</dbReference>
<organism evidence="7">
    <name type="scientific">candidate division WWE3 bacterium</name>
    <dbReference type="NCBI Taxonomy" id="2053526"/>
    <lineage>
        <taxon>Bacteria</taxon>
        <taxon>Katanobacteria</taxon>
    </lineage>
</organism>
<keyword evidence="4 6" id="KW-0689">Ribosomal protein</keyword>
<comment type="function">
    <text evidence="6">One of the primary rRNA binding proteins, it binds specifically to the 5'-end of 16S ribosomal RNA.</text>
</comment>
<comment type="similarity">
    <text evidence="1 6">Belongs to the universal ribosomal protein uS17 family.</text>
</comment>
<proteinExistence type="inferred from homology"/>
<dbReference type="SUPFAM" id="SSF50249">
    <property type="entry name" value="Nucleic acid-binding proteins"/>
    <property type="match status" value="1"/>
</dbReference>
<dbReference type="GO" id="GO:0019843">
    <property type="term" value="F:rRNA binding"/>
    <property type="evidence" value="ECO:0007669"/>
    <property type="project" value="UniProtKB-UniRule"/>
</dbReference>